<gene>
    <name evidence="2" type="primary">Commd10</name>
    <name evidence="2" type="ORF">G6Z75_0013524</name>
</gene>
<protein>
    <submittedName>
        <fullName evidence="2">COMDA protein</fullName>
    </submittedName>
</protein>
<feature type="non-terminal residue" evidence="2">
    <location>
        <position position="1"/>
    </location>
</feature>
<dbReference type="Proteomes" id="UP000667349">
    <property type="component" value="Unassembled WGS sequence"/>
</dbReference>
<name>A0A836JI64_9HYME</name>
<evidence type="ECO:0000259" key="1">
    <source>
        <dbReference type="PROSITE" id="PS51269"/>
    </source>
</evidence>
<dbReference type="PANTHER" id="PTHR12333">
    <property type="entry name" value="COMM DOMAIN CONTAINING PROTEIN 10"/>
    <property type="match status" value="1"/>
</dbReference>
<dbReference type="AlphaFoldDB" id="A0A836JI64"/>
<accession>A0A836JI64</accession>
<sequence length="206" mass="23327">YIRIHLTYKMAAWINITSKLEQGLKIVARVDNSKFRLLVNRICQTLQSSIDTKVFNEGEEEKLLVSLDLTKDELALLLDTITSIYTQAACSVVKPSVMEAVIKDNFKLDEEKVSIFTNAWMTYGKGIVENLRQQSIFPTQVKDINWCLNVQSSSSAISKDARPVALLQLGLTGDKSSTLTVEFDKKQLTELYYNLEKIQTQLDALK</sequence>
<organism evidence="2 3">
    <name type="scientific">Acromyrmex insinuator</name>
    <dbReference type="NCBI Taxonomy" id="230686"/>
    <lineage>
        <taxon>Eukaryota</taxon>
        <taxon>Metazoa</taxon>
        <taxon>Ecdysozoa</taxon>
        <taxon>Arthropoda</taxon>
        <taxon>Hexapoda</taxon>
        <taxon>Insecta</taxon>
        <taxon>Pterygota</taxon>
        <taxon>Neoptera</taxon>
        <taxon>Endopterygota</taxon>
        <taxon>Hymenoptera</taxon>
        <taxon>Apocrita</taxon>
        <taxon>Aculeata</taxon>
        <taxon>Formicoidea</taxon>
        <taxon>Formicidae</taxon>
        <taxon>Myrmicinae</taxon>
        <taxon>Acromyrmex</taxon>
    </lineage>
</organism>
<evidence type="ECO:0000313" key="2">
    <source>
        <dbReference type="EMBL" id="KAG5314722.1"/>
    </source>
</evidence>
<dbReference type="PROSITE" id="PS51269">
    <property type="entry name" value="COMM"/>
    <property type="match status" value="1"/>
</dbReference>
<dbReference type="InterPro" id="IPR017920">
    <property type="entry name" value="COMM"/>
</dbReference>
<dbReference type="Pfam" id="PF21672">
    <property type="entry name" value="COMM_HN"/>
    <property type="match status" value="1"/>
</dbReference>
<proteinExistence type="predicted"/>
<keyword evidence="3" id="KW-1185">Reference proteome</keyword>
<feature type="domain" description="COMM" evidence="1">
    <location>
        <begin position="140"/>
        <end position="206"/>
    </location>
</feature>
<evidence type="ECO:0000313" key="3">
    <source>
        <dbReference type="Proteomes" id="UP000667349"/>
    </source>
</evidence>
<reference evidence="2" key="1">
    <citation type="submission" date="2020-02" db="EMBL/GenBank/DDBJ databases">
        <title>Relaxed selection underlies rapid genomic changes in the transitions from sociality to social parasitism in ants.</title>
        <authorList>
            <person name="Bi X."/>
        </authorList>
    </citation>
    <scope>NUCLEOTIDE SEQUENCE</scope>
    <source>
        <strain evidence="2">BGI-DK2013a</strain>
        <tissue evidence="2">Whole body</tissue>
    </source>
</reference>
<dbReference type="PANTHER" id="PTHR12333:SF0">
    <property type="entry name" value="COMM DOMAIN-CONTAINING PROTEIN 10"/>
    <property type="match status" value="1"/>
</dbReference>
<dbReference type="Pfam" id="PF07258">
    <property type="entry name" value="COMM_domain"/>
    <property type="match status" value="1"/>
</dbReference>
<dbReference type="InterPro" id="IPR037361">
    <property type="entry name" value="COMMD10"/>
</dbReference>
<comment type="caution">
    <text evidence="2">The sequence shown here is derived from an EMBL/GenBank/DDBJ whole genome shotgun (WGS) entry which is preliminary data.</text>
</comment>
<feature type="non-terminal residue" evidence="2">
    <location>
        <position position="206"/>
    </location>
</feature>
<dbReference type="EMBL" id="JAANHZ010000162">
    <property type="protein sequence ID" value="KAG5314722.1"/>
    <property type="molecule type" value="Genomic_DNA"/>
</dbReference>